<proteinExistence type="predicted"/>
<gene>
    <name evidence="3" type="ORF">ACFP0N_11080</name>
</gene>
<keyword evidence="4" id="KW-1185">Reference proteome</keyword>
<keyword evidence="2" id="KW-0472">Membrane</keyword>
<evidence type="ECO:0008006" key="5">
    <source>
        <dbReference type="Google" id="ProtNLM"/>
    </source>
</evidence>
<dbReference type="EMBL" id="JBHSOD010000010">
    <property type="protein sequence ID" value="MFC5885514.1"/>
    <property type="molecule type" value="Genomic_DNA"/>
</dbReference>
<feature type="transmembrane region" description="Helical" evidence="2">
    <location>
        <begin position="201"/>
        <end position="219"/>
    </location>
</feature>
<comment type="caution">
    <text evidence="3">The sequence shown here is derived from an EMBL/GenBank/DDBJ whole genome shotgun (WGS) entry which is preliminary data.</text>
</comment>
<feature type="region of interest" description="Disordered" evidence="1">
    <location>
        <begin position="155"/>
        <end position="191"/>
    </location>
</feature>
<organism evidence="3 4">
    <name type="scientific">Kitasatospora aburaviensis</name>
    <dbReference type="NCBI Taxonomy" id="67265"/>
    <lineage>
        <taxon>Bacteria</taxon>
        <taxon>Bacillati</taxon>
        <taxon>Actinomycetota</taxon>
        <taxon>Actinomycetes</taxon>
        <taxon>Kitasatosporales</taxon>
        <taxon>Streptomycetaceae</taxon>
        <taxon>Kitasatospora</taxon>
    </lineage>
</organism>
<evidence type="ECO:0000313" key="4">
    <source>
        <dbReference type="Proteomes" id="UP001596067"/>
    </source>
</evidence>
<dbReference type="Proteomes" id="UP001596067">
    <property type="component" value="Unassembled WGS sequence"/>
</dbReference>
<evidence type="ECO:0000313" key="3">
    <source>
        <dbReference type="EMBL" id="MFC5885514.1"/>
    </source>
</evidence>
<sequence length="220" mass="23471">MRAERVEEAAVYWVGLLLCVLLGGELGAIVAGIFASDVGWSVSLIVIGANLAPWTAMAGFALLLRGRRRPRALAEKPEPPRLEPAMARIEASRAVGEGPEIPLRLDLTVAPTGRSAYRAHATAVVNLMDLDHFRVGRTIVVDHDPARLWDVRVHRQQGGGSSGRTSLAKIDTAPPETRQSAPARPTTAANLTRRGGALRPGLLAAAVGALLSVLPFHTFY</sequence>
<feature type="transmembrane region" description="Helical" evidence="2">
    <location>
        <begin position="40"/>
        <end position="64"/>
    </location>
</feature>
<keyword evidence="2" id="KW-1133">Transmembrane helix</keyword>
<dbReference type="RefSeq" id="WP_313761678.1">
    <property type="nucleotide sequence ID" value="NZ_BAAAVH010000049.1"/>
</dbReference>
<reference evidence="4" key="1">
    <citation type="journal article" date="2019" name="Int. J. Syst. Evol. Microbiol.">
        <title>The Global Catalogue of Microorganisms (GCM) 10K type strain sequencing project: providing services to taxonomists for standard genome sequencing and annotation.</title>
        <authorList>
            <consortium name="The Broad Institute Genomics Platform"/>
            <consortium name="The Broad Institute Genome Sequencing Center for Infectious Disease"/>
            <person name="Wu L."/>
            <person name="Ma J."/>
        </authorList>
    </citation>
    <scope>NUCLEOTIDE SEQUENCE [LARGE SCALE GENOMIC DNA]</scope>
    <source>
        <strain evidence="4">CGMCC 4.1469</strain>
    </source>
</reference>
<accession>A0ABW1EX97</accession>
<name>A0ABW1EX97_9ACTN</name>
<feature type="transmembrane region" description="Helical" evidence="2">
    <location>
        <begin position="12"/>
        <end position="34"/>
    </location>
</feature>
<evidence type="ECO:0000256" key="2">
    <source>
        <dbReference type="SAM" id="Phobius"/>
    </source>
</evidence>
<protein>
    <recommendedName>
        <fullName evidence="5">Integral membrane protein</fullName>
    </recommendedName>
</protein>
<keyword evidence="2" id="KW-0812">Transmembrane</keyword>
<evidence type="ECO:0000256" key="1">
    <source>
        <dbReference type="SAM" id="MobiDB-lite"/>
    </source>
</evidence>